<reference evidence="3" key="2">
    <citation type="submission" date="2020-04" db="EMBL/GenBank/DDBJ databases">
        <authorList>
            <consortium name="NCBI Genome Project"/>
        </authorList>
    </citation>
    <scope>NUCLEOTIDE SEQUENCE</scope>
    <source>
        <strain evidence="3">CBS 342.82</strain>
    </source>
</reference>
<dbReference type="AlphaFoldDB" id="A0A6J3M3A1"/>
<feature type="compositionally biased region" description="Basic and acidic residues" evidence="1">
    <location>
        <begin position="1"/>
        <end position="12"/>
    </location>
</feature>
<evidence type="ECO:0000313" key="2">
    <source>
        <dbReference type="Proteomes" id="UP000504637"/>
    </source>
</evidence>
<name>A0A6J3M3A1_9PEZI</name>
<accession>A0A6J3M3A1</accession>
<dbReference type="GeneID" id="54357698"/>
<keyword evidence="2" id="KW-1185">Reference proteome</keyword>
<feature type="region of interest" description="Disordered" evidence="1">
    <location>
        <begin position="1"/>
        <end position="34"/>
    </location>
</feature>
<dbReference type="Proteomes" id="UP000504637">
    <property type="component" value="Unplaced"/>
</dbReference>
<evidence type="ECO:0000256" key="1">
    <source>
        <dbReference type="SAM" id="MobiDB-lite"/>
    </source>
</evidence>
<protein>
    <submittedName>
        <fullName evidence="3">Uncharacterized protein</fullName>
    </submittedName>
</protein>
<sequence>MPAEGYRGENHSSRLSGRYRSVRSAAGNQVRDTRLPPFDENRSDLCAFSPCIVHKRQGSWMQHGPSAIESEVCAVILVVHALVREQHIHSCHFPSLPQRNFGPRAEIFPLPAASVVRPPDAYARLVSSHLIPLLRLGAPLNCDGHRTDFFDPCARDAAIANSRENSLSCRRGRARRVISRSESIMPTNSTLCRVRSQAAHRCEEMLMCRALYNHSGASITLSEQPWLHLLDQQARRSRFSPS</sequence>
<reference evidence="3" key="3">
    <citation type="submission" date="2025-08" db="UniProtKB">
        <authorList>
            <consortium name="RefSeq"/>
        </authorList>
    </citation>
    <scope>IDENTIFICATION</scope>
    <source>
        <strain evidence="3">CBS 342.82</strain>
    </source>
</reference>
<gene>
    <name evidence="3" type="ORF">K489DRAFT_244133</name>
</gene>
<evidence type="ECO:0000313" key="3">
    <source>
        <dbReference type="RefSeq" id="XP_033459506.1"/>
    </source>
</evidence>
<proteinExistence type="predicted"/>
<reference evidence="3" key="1">
    <citation type="submission" date="2020-01" db="EMBL/GenBank/DDBJ databases">
        <authorList>
            <consortium name="DOE Joint Genome Institute"/>
            <person name="Haridas S."/>
            <person name="Albert R."/>
            <person name="Binder M."/>
            <person name="Bloem J."/>
            <person name="Labutti K."/>
            <person name="Salamov A."/>
            <person name="Andreopoulos B."/>
            <person name="Baker S.E."/>
            <person name="Barry K."/>
            <person name="Bills G."/>
            <person name="Bluhm B.H."/>
            <person name="Cannon C."/>
            <person name="Castanera R."/>
            <person name="Culley D.E."/>
            <person name="Daum C."/>
            <person name="Ezra D."/>
            <person name="Gonzalez J.B."/>
            <person name="Henrissat B."/>
            <person name="Kuo A."/>
            <person name="Liang C."/>
            <person name="Lipzen A."/>
            <person name="Lutzoni F."/>
            <person name="Magnuson J."/>
            <person name="Mondo S."/>
            <person name="Nolan M."/>
            <person name="Ohm R."/>
            <person name="Pangilinan J."/>
            <person name="Park H.-J."/>
            <person name="Ramirez L."/>
            <person name="Alfaro M."/>
            <person name="Sun H."/>
            <person name="Tritt A."/>
            <person name="Yoshinaga Y."/>
            <person name="Zwiers L.-H."/>
            <person name="Turgeon B.G."/>
            <person name="Goodwin S.B."/>
            <person name="Spatafora J.W."/>
            <person name="Crous P.W."/>
            <person name="Grigoriev I.V."/>
        </authorList>
    </citation>
    <scope>NUCLEOTIDE SEQUENCE</scope>
    <source>
        <strain evidence="3">CBS 342.82</strain>
    </source>
</reference>
<organism evidence="3">
    <name type="scientific">Dissoconium aciculare CBS 342.82</name>
    <dbReference type="NCBI Taxonomy" id="1314786"/>
    <lineage>
        <taxon>Eukaryota</taxon>
        <taxon>Fungi</taxon>
        <taxon>Dikarya</taxon>
        <taxon>Ascomycota</taxon>
        <taxon>Pezizomycotina</taxon>
        <taxon>Dothideomycetes</taxon>
        <taxon>Dothideomycetidae</taxon>
        <taxon>Mycosphaerellales</taxon>
        <taxon>Dissoconiaceae</taxon>
        <taxon>Dissoconium</taxon>
    </lineage>
</organism>
<dbReference type="RefSeq" id="XP_033459506.1">
    <property type="nucleotide sequence ID" value="XM_033599899.1"/>
</dbReference>